<dbReference type="Gene3D" id="3.90.650.10">
    <property type="entry name" value="PurM-like C-terminal domain"/>
    <property type="match status" value="1"/>
</dbReference>
<dbReference type="GO" id="GO:0009228">
    <property type="term" value="P:thiamine biosynthetic process"/>
    <property type="evidence" value="ECO:0007669"/>
    <property type="project" value="InterPro"/>
</dbReference>
<dbReference type="SUPFAM" id="SSF55326">
    <property type="entry name" value="PurM N-terminal domain-like"/>
    <property type="match status" value="1"/>
</dbReference>
<dbReference type="InterPro" id="IPR036921">
    <property type="entry name" value="PurM-like_N_sf"/>
</dbReference>
<keyword evidence="3" id="KW-1185">Reference proteome</keyword>
<protein>
    <submittedName>
        <fullName evidence="2">Thiamine monophosphate kinase-like protein</fullName>
    </submittedName>
</protein>
<dbReference type="PANTHER" id="PTHR30270:SF0">
    <property type="entry name" value="THIAMINE-MONOPHOSPHATE KINASE"/>
    <property type="match status" value="1"/>
</dbReference>
<proteinExistence type="predicted"/>
<dbReference type="KEGG" id="pis:Pisl_1202"/>
<dbReference type="EMBL" id="CP000504">
    <property type="protein sequence ID" value="ABL88369.1"/>
    <property type="molecule type" value="Genomic_DNA"/>
</dbReference>
<dbReference type="Pfam" id="PF00586">
    <property type="entry name" value="AIRS"/>
    <property type="match status" value="1"/>
</dbReference>
<dbReference type="HOGENOM" id="CLU_046964_2_1_2"/>
<dbReference type="SUPFAM" id="SSF56042">
    <property type="entry name" value="PurM C-terminal domain-like"/>
    <property type="match status" value="1"/>
</dbReference>
<dbReference type="GeneID" id="4618066"/>
<accession>A1RTT7</accession>
<dbReference type="Gene3D" id="3.30.1330.10">
    <property type="entry name" value="PurM-like, N-terminal domain"/>
    <property type="match status" value="1"/>
</dbReference>
<sequence>MDEKKFLKGLISALGLEDNDVVYIDGWALKIDGSAASTSKLPFQTWRDFGWRNVAAAYSDIRVKYVEPLYMLVSVTAPRLEEAAEIIEGAREAATRLSLRYVGGDLNQGGDVVVDVAIIGRATYRIGRTPKPGDILVTIPKFGYTSLAYRYWRDDDPVVAKGVEMLKRPEPLWPLPPPECVTASMDSSDGLADVLWTMANGVDIIVESLPVPEEVLSFAKERGLDIGELVFNGGEEFLPVFAIRRDCDVKEPYVTFAKVAEGRGVVWWDGRELKWRGWAYFRTS</sequence>
<reference evidence="2" key="1">
    <citation type="submission" date="2006-12" db="EMBL/GenBank/DDBJ databases">
        <title>Complete sequence of Pyrobaculum islandicum DSM 4184.</title>
        <authorList>
            <person name="Copeland A."/>
            <person name="Lucas S."/>
            <person name="Lapidus A."/>
            <person name="Barry K."/>
            <person name="Detter J.C."/>
            <person name="Glavina del Rio T."/>
            <person name="Dalin E."/>
            <person name="Tice H."/>
            <person name="Pitluck S."/>
            <person name="Meincke L."/>
            <person name="Brettin T."/>
            <person name="Bruce D."/>
            <person name="Han C."/>
            <person name="Tapia R."/>
            <person name="Gilna P."/>
            <person name="Schmutz J."/>
            <person name="Larimer F."/>
            <person name="Land M."/>
            <person name="Hauser L."/>
            <person name="Kyrpides N."/>
            <person name="Mikhailova N."/>
            <person name="Cozen A.E."/>
            <person name="Fitz-Gibbon S.T."/>
            <person name="House C.H."/>
            <person name="Saltikov C."/>
            <person name="Lowe T."/>
            <person name="Richardson P."/>
        </authorList>
    </citation>
    <scope>NUCLEOTIDE SEQUENCE [LARGE SCALE GENOMIC DNA]</scope>
    <source>
        <strain evidence="2">DSM 4184</strain>
    </source>
</reference>
<evidence type="ECO:0000313" key="2">
    <source>
        <dbReference type="EMBL" id="ABL88369.1"/>
    </source>
</evidence>
<gene>
    <name evidence="2" type="ordered locus">Pisl_1202</name>
</gene>
<feature type="domain" description="PurM-like N-terminal" evidence="1">
    <location>
        <begin position="20"/>
        <end position="121"/>
    </location>
</feature>
<dbReference type="InterPro" id="IPR016188">
    <property type="entry name" value="PurM-like_N"/>
</dbReference>
<name>A1RTT7_PYRIL</name>
<dbReference type="OrthoDB" id="45909at2157"/>
<dbReference type="GO" id="GO:0009030">
    <property type="term" value="F:thiamine-phosphate kinase activity"/>
    <property type="evidence" value="ECO:0007669"/>
    <property type="project" value="InterPro"/>
</dbReference>
<dbReference type="eggNOG" id="arCOG00638">
    <property type="taxonomic scope" value="Archaea"/>
</dbReference>
<dbReference type="PANTHER" id="PTHR30270">
    <property type="entry name" value="THIAMINE-MONOPHOSPHATE KINASE"/>
    <property type="match status" value="1"/>
</dbReference>
<dbReference type="InterPro" id="IPR006283">
    <property type="entry name" value="ThiL-like"/>
</dbReference>
<dbReference type="InterPro" id="IPR036676">
    <property type="entry name" value="PurM-like_C_sf"/>
</dbReference>
<dbReference type="STRING" id="384616.Pisl_1202"/>
<organism evidence="2 3">
    <name type="scientific">Pyrobaculum islandicum (strain DSM 4184 / JCM 9189 / GEO3)</name>
    <dbReference type="NCBI Taxonomy" id="384616"/>
    <lineage>
        <taxon>Archaea</taxon>
        <taxon>Thermoproteota</taxon>
        <taxon>Thermoprotei</taxon>
        <taxon>Thermoproteales</taxon>
        <taxon>Thermoproteaceae</taxon>
        <taxon>Pyrobaculum</taxon>
    </lineage>
</organism>
<dbReference type="RefSeq" id="WP_011762944.1">
    <property type="nucleotide sequence ID" value="NC_008701.1"/>
</dbReference>
<evidence type="ECO:0000313" key="3">
    <source>
        <dbReference type="Proteomes" id="UP000002595"/>
    </source>
</evidence>
<dbReference type="Proteomes" id="UP000002595">
    <property type="component" value="Chromosome"/>
</dbReference>
<dbReference type="AlphaFoldDB" id="A1RTT7"/>
<evidence type="ECO:0000259" key="1">
    <source>
        <dbReference type="Pfam" id="PF00586"/>
    </source>
</evidence>